<evidence type="ECO:0000313" key="2">
    <source>
        <dbReference type="Proteomes" id="UP000030665"/>
    </source>
</evidence>
<keyword evidence="2" id="KW-1185">Reference proteome</keyword>
<name>A0A077YXZ2_TRITR</name>
<dbReference type="OrthoDB" id="2382881at2759"/>
<proteinExistence type="predicted"/>
<organism evidence="1 2">
    <name type="scientific">Trichuris trichiura</name>
    <name type="common">Whipworm</name>
    <name type="synonym">Trichocephalus trichiurus</name>
    <dbReference type="NCBI Taxonomy" id="36087"/>
    <lineage>
        <taxon>Eukaryota</taxon>
        <taxon>Metazoa</taxon>
        <taxon>Ecdysozoa</taxon>
        <taxon>Nematoda</taxon>
        <taxon>Enoplea</taxon>
        <taxon>Dorylaimia</taxon>
        <taxon>Trichinellida</taxon>
        <taxon>Trichuridae</taxon>
        <taxon>Trichuris</taxon>
    </lineage>
</organism>
<dbReference type="AlphaFoldDB" id="A0A077YXZ2"/>
<gene>
    <name evidence="1" type="ORF">TTRE_0000057701</name>
</gene>
<evidence type="ECO:0000313" key="1">
    <source>
        <dbReference type="EMBL" id="CDW52318.1"/>
    </source>
</evidence>
<dbReference type="EMBL" id="HG805819">
    <property type="protein sequence ID" value="CDW52318.1"/>
    <property type="molecule type" value="Genomic_DNA"/>
</dbReference>
<reference evidence="1" key="1">
    <citation type="submission" date="2014-01" db="EMBL/GenBank/DDBJ databases">
        <authorList>
            <person name="Aslett M."/>
        </authorList>
    </citation>
    <scope>NUCLEOTIDE SEQUENCE</scope>
</reference>
<dbReference type="Proteomes" id="UP000030665">
    <property type="component" value="Unassembled WGS sequence"/>
</dbReference>
<accession>A0A077YXZ2</accession>
<dbReference type="STRING" id="36087.A0A077YXZ2"/>
<protein>
    <submittedName>
        <fullName evidence="1">Uncharacterized protein</fullName>
    </submittedName>
</protein>
<sequence length="581" mass="64848">MAETDNRSDDVSGKLSFARYFPERIVSDDIDLECGTADALELLAKDRWISQKLCGGQQEDKFVWPPVIPVKQIEPPYRSKIPRWSAVNLPESALRNRFLTSSKKPAIRVPSKSKRYEKLLAESLCDQSPYRVNMLNLGNCLGVFEEPDKPASVTAAFATGSQAKTLIVSAFEITDDEDTKLQTLEQVSAVDWRFDSEIVQVELLEKLDQPCCLLRLAEPACAILVRLNSHYGRTDFSTPFLDEALHVSFSPYIAGEYFAITPLLIRVGSLVSSESVSINIPEQASFSFGDWSGYPSCIAVGGTNGLILLDVRCAKSGNLPLAKESVSCMHCLRDNRTFLLYATETSVKLTDVRMPKAPIIQWKHMLLGNAKYIDSLCLDDHHLGQVREVIVASRETNDATAFPLLQPSENASLFCGLHPPKVSCSVEDFLLWQQAHRPMAAVPPSLKQRFFASMRGMRALRHGILVANDVGDLYFQNTIGQQCNSAMYNKAFEIWNSRYEYSASAVDLNIFYDRKSQSDIIHYPPRMVAACKGDIPLGNFLSGTDIQIDVLEEQLDKQWSHESTVDDSLGQIISSCFVDQC</sequence>
<reference evidence="1" key="2">
    <citation type="submission" date="2014-03" db="EMBL/GenBank/DDBJ databases">
        <title>The whipworm genome and dual-species transcriptomics of an intimate host-pathogen interaction.</title>
        <authorList>
            <person name="Foth B.J."/>
            <person name="Tsai I.J."/>
            <person name="Reid A.J."/>
            <person name="Bancroft A.J."/>
            <person name="Nichol S."/>
            <person name="Tracey A."/>
            <person name="Holroyd N."/>
            <person name="Cotton J.A."/>
            <person name="Stanley E.J."/>
            <person name="Zarowiecki M."/>
            <person name="Liu J.Z."/>
            <person name="Huckvale T."/>
            <person name="Cooper P.J."/>
            <person name="Grencis R.K."/>
            <person name="Berriman M."/>
        </authorList>
    </citation>
    <scope>NUCLEOTIDE SEQUENCE [LARGE SCALE GENOMIC DNA]</scope>
</reference>